<evidence type="ECO:0000259" key="8">
    <source>
        <dbReference type="SMART" id="SM00642"/>
    </source>
</evidence>
<comment type="catalytic activity">
    <reaction evidence="5 6">
        <text>alpha-maltose 1-phosphate + [(1-&gt;4)-alpha-D-glucosyl](n) = [(1-&gt;4)-alpha-D-glucosyl](n+2) + phosphate</text>
        <dbReference type="Rhea" id="RHEA:42692"/>
        <dbReference type="Rhea" id="RHEA-COMP:9584"/>
        <dbReference type="Rhea" id="RHEA-COMP:10183"/>
        <dbReference type="ChEBI" id="CHEBI:15444"/>
        <dbReference type="ChEBI" id="CHEBI:43474"/>
        <dbReference type="ChEBI" id="CHEBI:63576"/>
        <dbReference type="EC" id="2.4.99.16"/>
    </reaction>
</comment>
<feature type="active site" description="Nucleophile" evidence="6">
    <location>
        <position position="492"/>
    </location>
</feature>
<gene>
    <name evidence="6" type="primary">glgE</name>
    <name evidence="9" type="ORF">HEB94_008375</name>
</gene>
<dbReference type="AlphaFoldDB" id="A0A927N4E8"/>
<dbReference type="SMART" id="SM00642">
    <property type="entry name" value="Aamy"/>
    <property type="match status" value="1"/>
</dbReference>
<comment type="caution">
    <text evidence="9">The sequence shown here is derived from an EMBL/GenBank/DDBJ whole genome shotgun (WGS) entry which is preliminary data.</text>
</comment>
<feature type="region of interest" description="Disordered" evidence="7">
    <location>
        <begin position="1"/>
        <end position="105"/>
    </location>
</feature>
<protein>
    <recommendedName>
        <fullName evidence="6">Alpha-1,4-glucan:maltose-1-phosphate maltosyltransferase</fullName>
        <shortName evidence="6">GMPMT</shortName>
        <ecNumber evidence="6">2.4.99.16</ecNumber>
    </recommendedName>
    <alternativeName>
        <fullName evidence="6">(1-&gt;4)-alpha-D-glucan:maltose-1-phosphate alpha-D-maltosyltransferase</fullName>
    </alternativeName>
</protein>
<dbReference type="HAMAP" id="MF_02124">
    <property type="entry name" value="GlgE"/>
    <property type="match status" value="1"/>
</dbReference>
<feature type="site" description="Transition state stabilizer" evidence="6">
    <location>
        <position position="578"/>
    </location>
</feature>
<dbReference type="Gene3D" id="2.60.40.1180">
    <property type="entry name" value="Golgi alpha-mannosidase II"/>
    <property type="match status" value="1"/>
</dbReference>
<dbReference type="Gene3D" id="3.20.20.80">
    <property type="entry name" value="Glycosidases"/>
    <property type="match status" value="1"/>
</dbReference>
<dbReference type="SUPFAM" id="SSF51445">
    <property type="entry name" value="(Trans)glycosidases"/>
    <property type="match status" value="1"/>
</dbReference>
<dbReference type="InterPro" id="IPR006047">
    <property type="entry name" value="GH13_cat_dom"/>
</dbReference>
<feature type="compositionally biased region" description="Basic and acidic residues" evidence="7">
    <location>
        <begin position="1"/>
        <end position="10"/>
    </location>
</feature>
<dbReference type="RefSeq" id="WP_192754727.1">
    <property type="nucleotide sequence ID" value="NZ_BAABJL010000210.1"/>
</dbReference>
<evidence type="ECO:0000256" key="6">
    <source>
        <dbReference type="HAMAP-Rule" id="MF_02124"/>
    </source>
</evidence>
<dbReference type="Pfam" id="PF21702">
    <property type="entry name" value="GLGE_C"/>
    <property type="match status" value="1"/>
</dbReference>
<evidence type="ECO:0000313" key="9">
    <source>
        <dbReference type="EMBL" id="MBE1611527.1"/>
    </source>
</evidence>
<dbReference type="Gene3D" id="2.60.40.10">
    <property type="entry name" value="Immunoglobulins"/>
    <property type="match status" value="1"/>
</dbReference>
<evidence type="ECO:0000313" key="10">
    <source>
        <dbReference type="Proteomes" id="UP000638648"/>
    </source>
</evidence>
<dbReference type="EC" id="2.4.99.16" evidence="6"/>
<evidence type="ECO:0000256" key="5">
    <source>
        <dbReference type="ARBA" id="ARBA00048735"/>
    </source>
</evidence>
<dbReference type="InterPro" id="IPR013783">
    <property type="entry name" value="Ig-like_fold"/>
</dbReference>
<dbReference type="CDD" id="cd11344">
    <property type="entry name" value="AmyAc_GlgE_like"/>
    <property type="match status" value="1"/>
</dbReference>
<dbReference type="Proteomes" id="UP000638648">
    <property type="component" value="Unassembled WGS sequence"/>
</dbReference>
<dbReference type="GO" id="GO:0030979">
    <property type="term" value="P:alpha-glucan biosynthetic process"/>
    <property type="evidence" value="ECO:0007669"/>
    <property type="project" value="UniProtKB-UniRule"/>
</dbReference>
<dbReference type="EMBL" id="JADBEM010000001">
    <property type="protein sequence ID" value="MBE1611527.1"/>
    <property type="molecule type" value="Genomic_DNA"/>
</dbReference>
<organism evidence="9 10">
    <name type="scientific">Actinopolymorpha pittospori</name>
    <dbReference type="NCBI Taxonomy" id="648752"/>
    <lineage>
        <taxon>Bacteria</taxon>
        <taxon>Bacillati</taxon>
        <taxon>Actinomycetota</taxon>
        <taxon>Actinomycetes</taxon>
        <taxon>Propionibacteriales</taxon>
        <taxon>Actinopolymorphaceae</taxon>
        <taxon>Actinopolymorpha</taxon>
    </lineage>
</organism>
<dbReference type="Gene3D" id="1.20.58.80">
    <property type="entry name" value="Phosphotransferase system, lactose/cellobiose-type IIA subunit"/>
    <property type="match status" value="1"/>
</dbReference>
<reference evidence="9" key="1">
    <citation type="submission" date="2020-10" db="EMBL/GenBank/DDBJ databases">
        <title>Sequencing the genomes of 1000 actinobacteria strains.</title>
        <authorList>
            <person name="Klenk H.-P."/>
        </authorList>
    </citation>
    <scope>NUCLEOTIDE SEQUENCE</scope>
    <source>
        <strain evidence="9">DSM 45354</strain>
    </source>
</reference>
<dbReference type="GO" id="GO:0004553">
    <property type="term" value="F:hydrolase activity, hydrolyzing O-glycosyl compounds"/>
    <property type="evidence" value="ECO:0007669"/>
    <property type="project" value="InterPro"/>
</dbReference>
<evidence type="ECO:0000256" key="7">
    <source>
        <dbReference type="SAM" id="MobiDB-lite"/>
    </source>
</evidence>
<feature type="binding site" evidence="6">
    <location>
        <position position="493"/>
    </location>
    <ligand>
        <name>alpha-maltose 1-phosphate</name>
        <dbReference type="ChEBI" id="CHEBI:63576"/>
    </ligand>
</feature>
<evidence type="ECO:0000256" key="4">
    <source>
        <dbReference type="ARBA" id="ARBA00023277"/>
    </source>
</evidence>
<keyword evidence="10" id="KW-1185">Reference proteome</keyword>
<feature type="compositionally biased region" description="Basic and acidic residues" evidence="7">
    <location>
        <begin position="72"/>
        <end position="84"/>
    </location>
</feature>
<feature type="compositionally biased region" description="Polar residues" evidence="7">
    <location>
        <begin position="51"/>
        <end position="61"/>
    </location>
</feature>
<feature type="binding site" evidence="6">
    <location>
        <position position="457"/>
    </location>
    <ligand>
        <name>alpha-maltose 1-phosphate</name>
        <dbReference type="ChEBI" id="CHEBI:63576"/>
    </ligand>
</feature>
<keyword evidence="2 6" id="KW-0328">Glycosyltransferase</keyword>
<comment type="function">
    <text evidence="6">Maltosyltransferase that uses maltose 1-phosphate (M1P) as the sugar donor to elongate linear or branched alpha-(1-&gt;4)-glucans. Is involved in a branched alpha-glucan biosynthetic pathway from trehalose, together with TreS, Mak and GlgB.</text>
</comment>
<accession>A0A927N4E8</accession>
<name>A0A927N4E8_9ACTN</name>
<dbReference type="InterPro" id="IPR017853">
    <property type="entry name" value="GH"/>
</dbReference>
<feature type="binding site" evidence="6">
    <location>
        <begin position="632"/>
        <end position="633"/>
    </location>
    <ligand>
        <name>alpha-maltose 1-phosphate</name>
        <dbReference type="ChEBI" id="CHEBI:63576"/>
    </ligand>
</feature>
<dbReference type="InterPro" id="IPR026585">
    <property type="entry name" value="GlgE"/>
</dbReference>
<comment type="subunit">
    <text evidence="1 6">Homodimer.</text>
</comment>
<feature type="domain" description="Glycosyl hydrolase family 13 catalytic" evidence="8">
    <location>
        <begin position="304"/>
        <end position="642"/>
    </location>
</feature>
<proteinExistence type="inferred from homology"/>
<feature type="binding site" evidence="6">
    <location>
        <position position="422"/>
    </location>
    <ligand>
        <name>alpha-maltose 1-phosphate</name>
        <dbReference type="ChEBI" id="CHEBI:63576"/>
    </ligand>
</feature>
<dbReference type="Pfam" id="PF11896">
    <property type="entry name" value="GlgE_dom_N_S"/>
    <property type="match status" value="1"/>
</dbReference>
<dbReference type="InterPro" id="IPR021828">
    <property type="entry name" value="GlgE_dom_N/S"/>
</dbReference>
<evidence type="ECO:0000256" key="3">
    <source>
        <dbReference type="ARBA" id="ARBA00022679"/>
    </source>
</evidence>
<feature type="compositionally biased region" description="Polar residues" evidence="7">
    <location>
        <begin position="33"/>
        <end position="44"/>
    </location>
</feature>
<keyword evidence="4 6" id="KW-0119">Carbohydrate metabolism</keyword>
<feature type="binding site" evidence="6">
    <location>
        <position position="362"/>
    </location>
    <ligand>
        <name>alpha-maltose 1-phosphate</name>
        <dbReference type="ChEBI" id="CHEBI:63576"/>
    </ligand>
</feature>
<dbReference type="PANTHER" id="PTHR47786">
    <property type="entry name" value="ALPHA-1,4-GLUCAN:MALTOSE-1-PHOSPHATE MALTOSYLTRANSFERASE"/>
    <property type="match status" value="1"/>
</dbReference>
<sequence length="773" mass="85691">MSSKNEHPRSQAETAPADQARHRADPTQPSPQNPAVGQSTTAASTPPAEQAPTTERAQSAEQAVRQPAPAEPAREGGSEQDTAKHNGGSNGTGNGREATSFPPRTAVGRIPIIDVTPDVRAGDRFPAKAVVGEALTVAATVFREGHDALGANVVTRGPDGRTLGWTPMRCDEPGTDRWTARIRPDAEGAWTYAVEAWSDPVGTWRHAAEVKIAAGVDVELMLVEGALVLRRAADNLPEDDSDGRDLLWAAVRALEDESRPAQARMYAATAPDVLELLAAHPLRDMLTVSETFPLWVDRERALYGSWYEFFPRSEGAYYAEDEGIWVSGTFKSAAERLPAIADLGFDVVYLPPIHPIGRFNRKGPNNTLQTGPGDPGSPWAIGADEGGHDAVHPDLGTIEDFDTFVHRARDLGLEIALDLALQAAPDHPWVKAHPEWFTTLSDGTIAYAENPPKKYQDIYPINFDNDPAGIYAEVLRVVRHWIGHGVRIFRVDNPHTKPVRFWEWLLAEVRRTDPDVLFLSEAFTRPPMLQTLAKVGFHQSYTYFTWRNTKDEVESYLTELSRHTSDFLRPNLFVNTQDILTAYLQEGGPAAFRVRAVLAAMGSPTWGVYSGFELCEHLALRPGSEEYLNSEKYQYRPRDWAAYEPGGELAGQSIAPYLGQLNHIRRQHPALRRLRNLSVHHVPDPNLVVFSKRERLPDGRDDTVLVVVNLDPHAPHESTVSLTMPDLGLDWSDTFIVRDEITGESWRWGQHNYVRLDPAHQSAHILALQWGSA</sequence>
<evidence type="ECO:0000256" key="1">
    <source>
        <dbReference type="ARBA" id="ARBA00011738"/>
    </source>
</evidence>
<keyword evidence="3 6" id="KW-0808">Transferase</keyword>
<dbReference type="GO" id="GO:0016758">
    <property type="term" value="F:hexosyltransferase activity"/>
    <property type="evidence" value="ECO:0007669"/>
    <property type="project" value="UniProtKB-UniRule"/>
</dbReference>
<dbReference type="InterPro" id="IPR049171">
    <property type="entry name" value="GLGE_C"/>
</dbReference>
<evidence type="ECO:0000256" key="2">
    <source>
        <dbReference type="ARBA" id="ARBA00022676"/>
    </source>
</evidence>
<dbReference type="InterPro" id="IPR013780">
    <property type="entry name" value="Glyco_hydro_b"/>
</dbReference>
<comment type="similarity">
    <text evidence="6">Belongs to the glycosyl hydrolase 13 family. GlgE subfamily.</text>
</comment>
<dbReference type="PANTHER" id="PTHR47786:SF2">
    <property type="entry name" value="GLYCOSYL HYDROLASE FAMILY 13 CATALYTIC DOMAIN-CONTAINING PROTEIN"/>
    <property type="match status" value="1"/>
</dbReference>
<feature type="active site" description="Proton donor" evidence="6">
    <location>
        <position position="521"/>
    </location>
</feature>